<dbReference type="SUPFAM" id="SSF52540">
    <property type="entry name" value="P-loop containing nucleoside triphosphate hydrolases"/>
    <property type="match status" value="1"/>
</dbReference>
<organism evidence="1 2">
    <name type="scientific">Acaulospora morrowiae</name>
    <dbReference type="NCBI Taxonomy" id="94023"/>
    <lineage>
        <taxon>Eukaryota</taxon>
        <taxon>Fungi</taxon>
        <taxon>Fungi incertae sedis</taxon>
        <taxon>Mucoromycota</taxon>
        <taxon>Glomeromycotina</taxon>
        <taxon>Glomeromycetes</taxon>
        <taxon>Diversisporales</taxon>
        <taxon>Acaulosporaceae</taxon>
        <taxon>Acaulospora</taxon>
    </lineage>
</organism>
<dbReference type="OrthoDB" id="2437062at2759"/>
<gene>
    <name evidence="1" type="ORF">AMORRO_LOCUS15714</name>
</gene>
<comment type="caution">
    <text evidence="1">The sequence shown here is derived from an EMBL/GenBank/DDBJ whole genome shotgun (WGS) entry which is preliminary data.</text>
</comment>
<feature type="non-terminal residue" evidence="1">
    <location>
        <position position="306"/>
    </location>
</feature>
<sequence>GPSQRVVPQAHLTKLSYDDIINILDPLIGEPPDPLRKSIVNVPDGLANISTYLKFVDREKDVIQLMKNMEDLYRLIKNRNNYSESKKEIRFPTAVGTPGKGKTTFARRAYEKSGIYSGVISSDVMDAVEECQEAGRTFRVVCNDFSVAMHPNIEHESLFGKVLLYEALKYRLKSFTHNMLINMLEGNINLEDILKVILHYIPCLDEQIEYPLFIINIDETNELFDSGQGGLWLREVLRSLSRVITNNANRYFLFVVLSGTHASDLFEAVKSSNAKIEDISLPLLKFEHAEEVLLELANRGVVDEAK</sequence>
<name>A0A9N9J3F7_9GLOM</name>
<dbReference type="Proteomes" id="UP000789342">
    <property type="component" value="Unassembled WGS sequence"/>
</dbReference>
<dbReference type="InterPro" id="IPR027417">
    <property type="entry name" value="P-loop_NTPase"/>
</dbReference>
<proteinExistence type="predicted"/>
<protein>
    <submittedName>
        <fullName evidence="1">13596_t:CDS:1</fullName>
    </submittedName>
</protein>
<dbReference type="AlphaFoldDB" id="A0A9N9J3F7"/>
<keyword evidence="2" id="KW-1185">Reference proteome</keyword>
<dbReference type="EMBL" id="CAJVPV010039121">
    <property type="protein sequence ID" value="CAG8757813.1"/>
    <property type="molecule type" value="Genomic_DNA"/>
</dbReference>
<accession>A0A9N9J3F7</accession>
<evidence type="ECO:0000313" key="1">
    <source>
        <dbReference type="EMBL" id="CAG8757813.1"/>
    </source>
</evidence>
<feature type="non-terminal residue" evidence="1">
    <location>
        <position position="1"/>
    </location>
</feature>
<evidence type="ECO:0000313" key="2">
    <source>
        <dbReference type="Proteomes" id="UP000789342"/>
    </source>
</evidence>
<reference evidence="1" key="1">
    <citation type="submission" date="2021-06" db="EMBL/GenBank/DDBJ databases">
        <authorList>
            <person name="Kallberg Y."/>
            <person name="Tangrot J."/>
            <person name="Rosling A."/>
        </authorList>
    </citation>
    <scope>NUCLEOTIDE SEQUENCE</scope>
    <source>
        <strain evidence="1">CL551</strain>
    </source>
</reference>